<proteinExistence type="predicted"/>
<evidence type="ECO:0000313" key="2">
    <source>
        <dbReference type="Proteomes" id="UP001054945"/>
    </source>
</evidence>
<evidence type="ECO:0000313" key="1">
    <source>
        <dbReference type="EMBL" id="GIY41179.1"/>
    </source>
</evidence>
<accession>A0AAV4T4S7</accession>
<dbReference type="AlphaFoldDB" id="A0AAV4T4S7"/>
<keyword evidence="2" id="KW-1185">Reference proteome</keyword>
<dbReference type="EMBL" id="BPLR01010699">
    <property type="protein sequence ID" value="GIY41179.1"/>
    <property type="molecule type" value="Genomic_DNA"/>
</dbReference>
<gene>
    <name evidence="1" type="ORF">CEXT_747651</name>
</gene>
<organism evidence="1 2">
    <name type="scientific">Caerostris extrusa</name>
    <name type="common">Bark spider</name>
    <name type="synonym">Caerostris bankana</name>
    <dbReference type="NCBI Taxonomy" id="172846"/>
    <lineage>
        <taxon>Eukaryota</taxon>
        <taxon>Metazoa</taxon>
        <taxon>Ecdysozoa</taxon>
        <taxon>Arthropoda</taxon>
        <taxon>Chelicerata</taxon>
        <taxon>Arachnida</taxon>
        <taxon>Araneae</taxon>
        <taxon>Araneomorphae</taxon>
        <taxon>Entelegynae</taxon>
        <taxon>Araneoidea</taxon>
        <taxon>Araneidae</taxon>
        <taxon>Caerostris</taxon>
    </lineage>
</organism>
<reference evidence="1 2" key="1">
    <citation type="submission" date="2021-06" db="EMBL/GenBank/DDBJ databases">
        <title>Caerostris extrusa draft genome.</title>
        <authorList>
            <person name="Kono N."/>
            <person name="Arakawa K."/>
        </authorList>
    </citation>
    <scope>NUCLEOTIDE SEQUENCE [LARGE SCALE GENOMIC DNA]</scope>
</reference>
<protein>
    <submittedName>
        <fullName evidence="1">Uncharacterized protein</fullName>
    </submittedName>
</protein>
<comment type="caution">
    <text evidence="1">The sequence shown here is derived from an EMBL/GenBank/DDBJ whole genome shotgun (WGS) entry which is preliminary data.</text>
</comment>
<sequence length="84" mass="9658">MSHLTNAELDDVHALYGLANGNCAAGLYTYIYIAECRFNTTGKVAFRNGDFAIFKEFRNQCLIDLRHSEHDLKTPCIYIYNYVE</sequence>
<dbReference type="Proteomes" id="UP001054945">
    <property type="component" value="Unassembled WGS sequence"/>
</dbReference>
<name>A0AAV4T4S7_CAEEX</name>